<reference evidence="5" key="1">
    <citation type="journal article" date="2014" name="Int. J. Syst. Evol. Microbiol.">
        <title>Complete genome sequence of Corynebacterium casei LMG S-19264T (=DSM 44701T), isolated from a smear-ripened cheese.</title>
        <authorList>
            <consortium name="US DOE Joint Genome Institute (JGI-PGF)"/>
            <person name="Walter F."/>
            <person name="Albersmeier A."/>
            <person name="Kalinowski J."/>
            <person name="Ruckert C."/>
        </authorList>
    </citation>
    <scope>NUCLEOTIDE SEQUENCE</scope>
    <source>
        <strain evidence="5">JCM 12289</strain>
    </source>
</reference>
<feature type="transmembrane region" description="Helical" evidence="2">
    <location>
        <begin position="167"/>
        <end position="186"/>
    </location>
</feature>
<keyword evidence="2" id="KW-0472">Membrane</keyword>
<evidence type="ECO:0000313" key="7">
    <source>
        <dbReference type="Proteomes" id="UP000830542"/>
    </source>
</evidence>
<dbReference type="GO" id="GO:0006790">
    <property type="term" value="P:sulfur compound metabolic process"/>
    <property type="evidence" value="ECO:0007669"/>
    <property type="project" value="TreeGrafter"/>
</dbReference>
<accession>A0AAV3SJJ5</accession>
<feature type="transmembrane region" description="Helical" evidence="2">
    <location>
        <begin position="113"/>
        <end position="132"/>
    </location>
</feature>
<dbReference type="Gene3D" id="2.60.40.650">
    <property type="match status" value="1"/>
</dbReference>
<dbReference type="GO" id="GO:0020037">
    <property type="term" value="F:heme binding"/>
    <property type="evidence" value="ECO:0007669"/>
    <property type="project" value="TreeGrafter"/>
</dbReference>
<feature type="domain" description="Oxidoreductase molybdopterin-binding" evidence="3">
    <location>
        <begin position="265"/>
        <end position="408"/>
    </location>
</feature>
<feature type="region of interest" description="Disordered" evidence="1">
    <location>
        <begin position="210"/>
        <end position="231"/>
    </location>
</feature>
<reference evidence="6" key="2">
    <citation type="submission" date="2022-04" db="EMBL/GenBank/DDBJ databases">
        <title>Sequencing and genomic assembly of Halococcus dombrowskii.</title>
        <authorList>
            <person name="Lim S.W."/>
            <person name="MacLea K.S."/>
        </authorList>
    </citation>
    <scope>NUCLEOTIDE SEQUENCE</scope>
    <source>
        <strain evidence="6">H4</strain>
    </source>
</reference>
<sequence>MSHVSTNGSFAPAIVTAVFAGIAGIVGSYALAGYTPSFVVAPITAVLAQNVPAALLTFAKGPLTQFGQAFGIEHLGQQVNLLLALAIGTGLFACLTLAALATGRQFGTATLSIGLTGVLVSLATVIVAGAIVPALGAGVASALVVAIAIATTTGTERREGVSTGRRSMLGSLAGTLGIGVLGYTLGSNGEAGDSAAASAGAAGGASAGGNASGGANASGGGGGGGGPSAGQLLSKAESASLGISGLEGLVSGEDFYEVDTANVNPDVNANDWSLSLTGAVGNERTVDYDQLTSMASELRFMTLRCVSDPLNGDKMDNALWEGVPVSKLLDTANLQGKYVMARSVDGYAEEFPVEALTTGMLAYGKDGNPLPRKHGHPVRLLVPGHWGEINVKWIDELEILERPAKGFWEKRGWHGTGPANTVAKLHATNKGDSEITVAGHANAGTRGIRKVEVSTDGGSSWNEARLSDVLEPNLGGDVWQQWAYSYEPPGGKHEVVVRAIDGTGTTQPKKNSGPYPRGASGWVSKTVK</sequence>
<evidence type="ECO:0000259" key="4">
    <source>
        <dbReference type="Pfam" id="PF03404"/>
    </source>
</evidence>
<dbReference type="GeneID" id="71761405"/>
<dbReference type="InterPro" id="IPR005066">
    <property type="entry name" value="MoCF_OxRdtse_dimer"/>
</dbReference>
<dbReference type="RefSeq" id="WP_244704839.1">
    <property type="nucleotide sequence ID" value="NZ_BAAADN010000041.1"/>
</dbReference>
<name>A0AAV3SJJ5_HALDO</name>
<dbReference type="SUPFAM" id="SSF56524">
    <property type="entry name" value="Oxidoreductase molybdopterin-binding domain"/>
    <property type="match status" value="1"/>
</dbReference>
<feature type="region of interest" description="Disordered" evidence="1">
    <location>
        <begin position="503"/>
        <end position="528"/>
    </location>
</feature>
<reference evidence="5" key="3">
    <citation type="submission" date="2023-12" db="EMBL/GenBank/DDBJ databases">
        <authorList>
            <person name="Sun Q."/>
            <person name="Inoue M."/>
        </authorList>
    </citation>
    <scope>NUCLEOTIDE SEQUENCE</scope>
    <source>
        <strain evidence="5">JCM 12289</strain>
    </source>
</reference>
<protein>
    <submittedName>
        <fullName evidence="6">Molybdopterin-dependent oxidoreductase</fullName>
    </submittedName>
</protein>
<dbReference type="InterPro" id="IPR036374">
    <property type="entry name" value="OxRdtase_Mopterin-bd_sf"/>
</dbReference>
<dbReference type="Proteomes" id="UP001500962">
    <property type="component" value="Unassembled WGS sequence"/>
</dbReference>
<evidence type="ECO:0000313" key="5">
    <source>
        <dbReference type="EMBL" id="GAA0468063.1"/>
    </source>
</evidence>
<dbReference type="GO" id="GO:0030151">
    <property type="term" value="F:molybdenum ion binding"/>
    <property type="evidence" value="ECO:0007669"/>
    <property type="project" value="InterPro"/>
</dbReference>
<keyword evidence="2" id="KW-1133">Transmembrane helix</keyword>
<feature type="transmembrane region" description="Helical" evidence="2">
    <location>
        <begin position="138"/>
        <end position="155"/>
    </location>
</feature>
<dbReference type="GO" id="GO:0043546">
    <property type="term" value="F:molybdopterin cofactor binding"/>
    <property type="evidence" value="ECO:0007669"/>
    <property type="project" value="TreeGrafter"/>
</dbReference>
<organism evidence="5 8">
    <name type="scientific">Halococcus dombrowskii</name>
    <dbReference type="NCBI Taxonomy" id="179637"/>
    <lineage>
        <taxon>Archaea</taxon>
        <taxon>Methanobacteriati</taxon>
        <taxon>Methanobacteriota</taxon>
        <taxon>Stenosarchaea group</taxon>
        <taxon>Halobacteria</taxon>
        <taxon>Halobacteriales</taxon>
        <taxon>Halococcaceae</taxon>
        <taxon>Halococcus</taxon>
    </lineage>
</organism>
<dbReference type="Gene3D" id="3.90.420.10">
    <property type="entry name" value="Oxidoreductase, molybdopterin-binding domain"/>
    <property type="match status" value="1"/>
</dbReference>
<evidence type="ECO:0000313" key="8">
    <source>
        <dbReference type="Proteomes" id="UP001500962"/>
    </source>
</evidence>
<evidence type="ECO:0000256" key="2">
    <source>
        <dbReference type="SAM" id="Phobius"/>
    </source>
</evidence>
<gene>
    <name evidence="5" type="ORF">GCM10008985_26350</name>
    <name evidence="6" type="ORF">MUK72_06115</name>
</gene>
<proteinExistence type="predicted"/>
<evidence type="ECO:0000256" key="1">
    <source>
        <dbReference type="SAM" id="MobiDB-lite"/>
    </source>
</evidence>
<dbReference type="InterPro" id="IPR014756">
    <property type="entry name" value="Ig_E-set"/>
</dbReference>
<keyword evidence="2" id="KW-0812">Transmembrane</keyword>
<dbReference type="SUPFAM" id="SSF81296">
    <property type="entry name" value="E set domains"/>
    <property type="match status" value="1"/>
</dbReference>
<dbReference type="EMBL" id="BAAADN010000041">
    <property type="protein sequence ID" value="GAA0468063.1"/>
    <property type="molecule type" value="Genomic_DNA"/>
</dbReference>
<dbReference type="Proteomes" id="UP000830542">
    <property type="component" value="Chromosome"/>
</dbReference>
<feature type="transmembrane region" description="Helical" evidence="2">
    <location>
        <begin position="79"/>
        <end position="101"/>
    </location>
</feature>
<evidence type="ECO:0000313" key="6">
    <source>
        <dbReference type="EMBL" id="UOO96278.1"/>
    </source>
</evidence>
<dbReference type="Pfam" id="PF03404">
    <property type="entry name" value="Mo-co_dimer"/>
    <property type="match status" value="1"/>
</dbReference>
<dbReference type="KEGG" id="hdo:MUK72_06115"/>
<dbReference type="AlphaFoldDB" id="A0AAV3SJJ5"/>
<keyword evidence="7" id="KW-1185">Reference proteome</keyword>
<feature type="domain" description="Moybdenum cofactor oxidoreductase dimerisation" evidence="4">
    <location>
        <begin position="430"/>
        <end position="510"/>
    </location>
</feature>
<dbReference type="InterPro" id="IPR000572">
    <property type="entry name" value="OxRdtase_Mopterin-bd_dom"/>
</dbReference>
<evidence type="ECO:0000259" key="3">
    <source>
        <dbReference type="Pfam" id="PF00174"/>
    </source>
</evidence>
<dbReference type="GO" id="GO:0008482">
    <property type="term" value="F:sulfite oxidase activity"/>
    <property type="evidence" value="ECO:0007669"/>
    <property type="project" value="TreeGrafter"/>
</dbReference>
<dbReference type="PANTHER" id="PTHR19372:SF7">
    <property type="entry name" value="SULFITE OXIDASE, MITOCHONDRIAL"/>
    <property type="match status" value="1"/>
</dbReference>
<dbReference type="Pfam" id="PF00174">
    <property type="entry name" value="Oxidored_molyb"/>
    <property type="match status" value="1"/>
</dbReference>
<dbReference type="PANTHER" id="PTHR19372">
    <property type="entry name" value="SULFITE REDUCTASE"/>
    <property type="match status" value="1"/>
</dbReference>
<feature type="transmembrane region" description="Helical" evidence="2">
    <location>
        <begin position="38"/>
        <end position="59"/>
    </location>
</feature>
<feature type="compositionally biased region" description="Gly residues" evidence="1">
    <location>
        <begin position="210"/>
        <end position="228"/>
    </location>
</feature>
<dbReference type="EMBL" id="CP095005">
    <property type="protein sequence ID" value="UOO96278.1"/>
    <property type="molecule type" value="Genomic_DNA"/>
</dbReference>
<feature type="transmembrane region" description="Helical" evidence="2">
    <location>
        <begin position="12"/>
        <end position="31"/>
    </location>
</feature>